<dbReference type="PANTHER" id="PTHR47355">
    <property type="entry name" value="E3 UBIQUITIN-PROTEIN LIGASE SPL2"/>
    <property type="match status" value="1"/>
</dbReference>
<evidence type="ECO:0000256" key="13">
    <source>
        <dbReference type="SAM" id="Phobius"/>
    </source>
</evidence>
<dbReference type="GO" id="GO:0061630">
    <property type="term" value="F:ubiquitin protein ligase activity"/>
    <property type="evidence" value="ECO:0007669"/>
    <property type="project" value="UniProtKB-EC"/>
</dbReference>
<evidence type="ECO:0000256" key="1">
    <source>
        <dbReference type="ARBA" id="ARBA00000900"/>
    </source>
</evidence>
<dbReference type="AlphaFoldDB" id="A0AB40CZN3"/>
<dbReference type="Gene3D" id="3.30.40.10">
    <property type="entry name" value="Zinc/RING finger domain, C3HC4 (zinc finger)"/>
    <property type="match status" value="1"/>
</dbReference>
<keyword evidence="9" id="KW-0862">Zinc</keyword>
<evidence type="ECO:0000256" key="5">
    <source>
        <dbReference type="ARBA" id="ARBA00022692"/>
    </source>
</evidence>
<dbReference type="Proteomes" id="UP001515500">
    <property type="component" value="Chromosome 18"/>
</dbReference>
<protein>
    <recommendedName>
        <fullName evidence="3">RING-type E3 ubiquitin transferase</fullName>
        <ecNumber evidence="3">2.3.2.27</ecNumber>
    </recommendedName>
</protein>
<evidence type="ECO:0000259" key="14">
    <source>
        <dbReference type="PROSITE" id="PS50089"/>
    </source>
</evidence>
<reference evidence="16" key="1">
    <citation type="submission" date="2025-08" db="UniProtKB">
        <authorList>
            <consortium name="RefSeq"/>
        </authorList>
    </citation>
    <scope>IDENTIFICATION</scope>
</reference>
<evidence type="ECO:0000256" key="12">
    <source>
        <dbReference type="PROSITE-ProRule" id="PRU00175"/>
    </source>
</evidence>
<keyword evidence="10 13" id="KW-1133">Transmembrane helix</keyword>
<comment type="subcellular location">
    <subcellularLocation>
        <location evidence="2">Membrane</location>
        <topology evidence="2">Multi-pass membrane protein</topology>
    </subcellularLocation>
</comment>
<comment type="catalytic activity">
    <reaction evidence="1">
        <text>S-ubiquitinyl-[E2 ubiquitin-conjugating enzyme]-L-cysteine + [acceptor protein]-L-lysine = [E2 ubiquitin-conjugating enzyme]-L-cysteine + N(6)-ubiquitinyl-[acceptor protein]-L-lysine.</text>
        <dbReference type="EC" id="2.3.2.27"/>
    </reaction>
</comment>
<dbReference type="PANTHER" id="PTHR47355:SF1">
    <property type="entry name" value="E3 UBIQUITIN-PROTEIN LIGASE SPL2"/>
    <property type="match status" value="1"/>
</dbReference>
<keyword evidence="15" id="KW-1185">Reference proteome</keyword>
<evidence type="ECO:0000313" key="16">
    <source>
        <dbReference type="RefSeq" id="XP_039144643.1"/>
    </source>
</evidence>
<evidence type="ECO:0000313" key="15">
    <source>
        <dbReference type="Proteomes" id="UP001515500"/>
    </source>
</evidence>
<feature type="domain" description="RING-type" evidence="14">
    <location>
        <begin position="326"/>
        <end position="366"/>
    </location>
</feature>
<feature type="transmembrane region" description="Helical" evidence="13">
    <location>
        <begin position="12"/>
        <end position="33"/>
    </location>
</feature>
<dbReference type="RefSeq" id="XP_039144643.1">
    <property type="nucleotide sequence ID" value="XM_039288709.1"/>
</dbReference>
<name>A0AB40CZN3_DIOCR</name>
<dbReference type="InterPro" id="IPR013083">
    <property type="entry name" value="Znf_RING/FYVE/PHD"/>
</dbReference>
<dbReference type="CDD" id="cd23145">
    <property type="entry name" value="RING-HC_SPL2-like"/>
    <property type="match status" value="1"/>
</dbReference>
<dbReference type="Pfam" id="PF13920">
    <property type="entry name" value="zf-C3HC4_3"/>
    <property type="match status" value="1"/>
</dbReference>
<keyword evidence="11 13" id="KW-0472">Membrane</keyword>
<evidence type="ECO:0000256" key="10">
    <source>
        <dbReference type="ARBA" id="ARBA00022989"/>
    </source>
</evidence>
<evidence type="ECO:0000256" key="11">
    <source>
        <dbReference type="ARBA" id="ARBA00023136"/>
    </source>
</evidence>
<accession>A0AB40CZN3</accession>
<dbReference type="InterPro" id="IPR001841">
    <property type="entry name" value="Znf_RING"/>
</dbReference>
<evidence type="ECO:0000256" key="2">
    <source>
        <dbReference type="ARBA" id="ARBA00004141"/>
    </source>
</evidence>
<keyword evidence="5 13" id="KW-0812">Transmembrane</keyword>
<dbReference type="EC" id="2.3.2.27" evidence="3"/>
<feature type="transmembrane region" description="Helical" evidence="13">
    <location>
        <begin position="263"/>
        <end position="284"/>
    </location>
</feature>
<dbReference type="InterPro" id="IPR022170">
    <property type="entry name" value="MUL1-like"/>
</dbReference>
<dbReference type="GeneID" id="120282002"/>
<keyword evidence="7 12" id="KW-0863">Zinc-finger</keyword>
<gene>
    <name evidence="16" type="primary">LOC120282002</name>
</gene>
<dbReference type="SUPFAM" id="SSF57850">
    <property type="entry name" value="RING/U-box"/>
    <property type="match status" value="1"/>
</dbReference>
<evidence type="ECO:0000256" key="8">
    <source>
        <dbReference type="ARBA" id="ARBA00022786"/>
    </source>
</evidence>
<proteinExistence type="predicted"/>
<evidence type="ECO:0000256" key="9">
    <source>
        <dbReference type="ARBA" id="ARBA00022833"/>
    </source>
</evidence>
<evidence type="ECO:0000256" key="4">
    <source>
        <dbReference type="ARBA" id="ARBA00022679"/>
    </source>
</evidence>
<dbReference type="GO" id="GO:0008270">
    <property type="term" value="F:zinc ion binding"/>
    <property type="evidence" value="ECO:0007669"/>
    <property type="project" value="UniProtKB-KW"/>
</dbReference>
<dbReference type="InterPro" id="IPR044247">
    <property type="entry name" value="SPL2-like"/>
</dbReference>
<evidence type="ECO:0000256" key="7">
    <source>
        <dbReference type="ARBA" id="ARBA00022771"/>
    </source>
</evidence>
<dbReference type="GO" id="GO:0016020">
    <property type="term" value="C:membrane"/>
    <property type="evidence" value="ECO:0007669"/>
    <property type="project" value="UniProtKB-SubCell"/>
</dbReference>
<keyword evidence="6" id="KW-0479">Metal-binding</keyword>
<evidence type="ECO:0000256" key="6">
    <source>
        <dbReference type="ARBA" id="ARBA00022723"/>
    </source>
</evidence>
<keyword evidence="8" id="KW-0833">Ubl conjugation pathway</keyword>
<dbReference type="GO" id="GO:0016567">
    <property type="term" value="P:protein ubiquitination"/>
    <property type="evidence" value="ECO:0007669"/>
    <property type="project" value="InterPro"/>
</dbReference>
<organism evidence="15 16">
    <name type="scientific">Dioscorea cayennensis subsp. rotundata</name>
    <name type="common">White Guinea yam</name>
    <name type="synonym">Dioscorea rotundata</name>
    <dbReference type="NCBI Taxonomy" id="55577"/>
    <lineage>
        <taxon>Eukaryota</taxon>
        <taxon>Viridiplantae</taxon>
        <taxon>Streptophyta</taxon>
        <taxon>Embryophyta</taxon>
        <taxon>Tracheophyta</taxon>
        <taxon>Spermatophyta</taxon>
        <taxon>Magnoliopsida</taxon>
        <taxon>Liliopsida</taxon>
        <taxon>Dioscoreales</taxon>
        <taxon>Dioscoreaceae</taxon>
        <taxon>Dioscorea</taxon>
    </lineage>
</organism>
<dbReference type="PROSITE" id="PS50089">
    <property type="entry name" value="ZF_RING_2"/>
    <property type="match status" value="1"/>
</dbReference>
<dbReference type="Pfam" id="PF12483">
    <property type="entry name" value="GIDE"/>
    <property type="match status" value="1"/>
</dbReference>
<keyword evidence="4" id="KW-0808">Transferase</keyword>
<sequence length="378" mass="42070">MSSRDSAAAAAVARFATACDGVFLGITLAYFAFQSWANYFSISSSLRRLRSAPNPRLSDLRLLLNSDEDSDEGTLVVIRGSVQPKPASDRGWTTSQLVSCSGERAVVVQRTQTCLYNEWTGLFGRRFDLHTLLFKSMKEQQSSSLRSVPFVLMESSTRPNSDYVSVSLDGSAHQLPLATVYHHLHPVQPSPYTFLQILFGQGYPIALLDEEKILPVGKEVTAIGICTTKGGAVEIKSCRDLPCFLSDMTKGEIESDMATRSGVHFWCGLLLGTMSVGVLGYAIHRNWLKWKEWRERRRQAQELQREATPEINVDDETGDVADGELCVVCLMRRRRSAFVPCGHLVCCPRCAFAIEREVSPKCPVCRQSIRTCIRIFGS</sequence>
<evidence type="ECO:0000256" key="3">
    <source>
        <dbReference type="ARBA" id="ARBA00012483"/>
    </source>
</evidence>